<dbReference type="KEGG" id="pasa:BAOM_2834"/>
<dbReference type="Proteomes" id="UP000283095">
    <property type="component" value="Chromosome"/>
</dbReference>
<protein>
    <submittedName>
        <fullName evidence="1">Uncharacterized protein</fullName>
    </submittedName>
</protein>
<proteinExistence type="predicted"/>
<evidence type="ECO:0000313" key="2">
    <source>
        <dbReference type="Proteomes" id="UP000283095"/>
    </source>
</evidence>
<reference evidence="1 2" key="1">
    <citation type="submission" date="2018-01" db="EMBL/GenBank/DDBJ databases">
        <title>Bacillus asahii Genome sequencing and assembly.</title>
        <authorList>
            <person name="Jiang H."/>
            <person name="Feng Y."/>
            <person name="Zhao F."/>
            <person name="Lin X."/>
        </authorList>
    </citation>
    <scope>NUCLEOTIDE SEQUENCE [LARGE SCALE GENOMIC DNA]</scope>
    <source>
        <strain evidence="1 2">OM18</strain>
    </source>
</reference>
<dbReference type="AlphaFoldDB" id="A0A3Q9RNA6"/>
<dbReference type="EMBL" id="CP026095">
    <property type="protein sequence ID" value="AZV43443.1"/>
    <property type="molecule type" value="Genomic_DNA"/>
</dbReference>
<gene>
    <name evidence="1" type="ORF">BAOM_2834</name>
</gene>
<sequence>MRLDNPHQVPALVHLVQIQAGLVRLPSAVNGNDEKSPII</sequence>
<organism evidence="1 2">
    <name type="scientific">Peribacillus asahii</name>
    <dbReference type="NCBI Taxonomy" id="228899"/>
    <lineage>
        <taxon>Bacteria</taxon>
        <taxon>Bacillati</taxon>
        <taxon>Bacillota</taxon>
        <taxon>Bacilli</taxon>
        <taxon>Bacillales</taxon>
        <taxon>Bacillaceae</taxon>
        <taxon>Peribacillus</taxon>
    </lineage>
</organism>
<evidence type="ECO:0000313" key="1">
    <source>
        <dbReference type="EMBL" id="AZV43443.1"/>
    </source>
</evidence>
<name>A0A3Q9RNA6_9BACI</name>
<accession>A0A3Q9RNA6</accession>